<gene>
    <name evidence="1" type="ORF">UMAG_10325</name>
</gene>
<dbReference type="EMBL" id="CM003146">
    <property type="protein sequence ID" value="KIS68958.1"/>
    <property type="molecule type" value="Genomic_DNA"/>
</dbReference>
<dbReference type="KEGG" id="uma:UMAG_10325"/>
<name>A0A0D1CQV6_MYCMD</name>
<protein>
    <submittedName>
        <fullName evidence="1">Uncharacterized protein</fullName>
    </submittedName>
</protein>
<dbReference type="AlphaFoldDB" id="A0A0D1CQV6"/>
<dbReference type="VEuPathDB" id="FungiDB:UMAG_10325"/>
<accession>A0A0D1CQV6</accession>
<evidence type="ECO:0000313" key="1">
    <source>
        <dbReference type="EMBL" id="KIS68958.1"/>
    </source>
</evidence>
<organism evidence="1 2">
    <name type="scientific">Mycosarcoma maydis</name>
    <name type="common">Corn smut fungus</name>
    <name type="synonym">Ustilago maydis</name>
    <dbReference type="NCBI Taxonomy" id="5270"/>
    <lineage>
        <taxon>Eukaryota</taxon>
        <taxon>Fungi</taxon>
        <taxon>Dikarya</taxon>
        <taxon>Basidiomycota</taxon>
        <taxon>Ustilaginomycotina</taxon>
        <taxon>Ustilaginomycetes</taxon>
        <taxon>Ustilaginales</taxon>
        <taxon>Ustilaginaceae</taxon>
        <taxon>Mycosarcoma</taxon>
    </lineage>
</organism>
<dbReference type="InParanoid" id="A0A0D1CQV6"/>
<proteinExistence type="predicted"/>
<dbReference type="Proteomes" id="UP000000561">
    <property type="component" value="Chromosome 7"/>
</dbReference>
<evidence type="ECO:0000313" key="2">
    <source>
        <dbReference type="Proteomes" id="UP000000561"/>
    </source>
</evidence>
<sequence length="184" mass="20338">MTTIITDHGSGRQTSEIRRLALVTHSAAAPHRSLAEHLENARLGSASLALATASMRNGSGTRRRLCLMAAILSMIDQPTNATSSVGPLSRGHSASARTVIGEFDPRIVLRILSIPRIVVVRTYPRTTHPAAARFVDLERLFAVFQIADPSQECWRTRFLDDDLSSPRTMPISKNREYDPHESRI</sequence>
<dbReference type="GeneID" id="23566370"/>
<keyword evidence="2" id="KW-1185">Reference proteome</keyword>
<reference evidence="1 2" key="1">
    <citation type="journal article" date="2006" name="Nature">
        <title>Insights from the genome of the biotrophic fungal plant pathogen Ustilago maydis.</title>
        <authorList>
            <person name="Kamper J."/>
            <person name="Kahmann R."/>
            <person name="Bolker M."/>
            <person name="Ma L.J."/>
            <person name="Brefort T."/>
            <person name="Saville B.J."/>
            <person name="Banuett F."/>
            <person name="Kronstad J.W."/>
            <person name="Gold S.E."/>
            <person name="Muller O."/>
            <person name="Perlin M.H."/>
            <person name="Wosten H.A."/>
            <person name="de Vries R."/>
            <person name="Ruiz-Herrera J."/>
            <person name="Reynaga-Pena C.G."/>
            <person name="Snetselaar K."/>
            <person name="McCann M."/>
            <person name="Perez-Martin J."/>
            <person name="Feldbrugge M."/>
            <person name="Basse C.W."/>
            <person name="Steinberg G."/>
            <person name="Ibeas J.I."/>
            <person name="Holloman W."/>
            <person name="Guzman P."/>
            <person name="Farman M."/>
            <person name="Stajich J.E."/>
            <person name="Sentandreu R."/>
            <person name="Gonzalez-Prieto J.M."/>
            <person name="Kennell J.C."/>
            <person name="Molina L."/>
            <person name="Schirawski J."/>
            <person name="Mendoza-Mendoza A."/>
            <person name="Greilinger D."/>
            <person name="Munch K."/>
            <person name="Rossel N."/>
            <person name="Scherer M."/>
            <person name="Vranes M."/>
            <person name="Ladendorf O."/>
            <person name="Vincon V."/>
            <person name="Fuchs U."/>
            <person name="Sandrock B."/>
            <person name="Meng S."/>
            <person name="Ho E.C."/>
            <person name="Cahill M.J."/>
            <person name="Boyce K.J."/>
            <person name="Klose J."/>
            <person name="Klosterman S.J."/>
            <person name="Deelstra H.J."/>
            <person name="Ortiz-Castellanos L."/>
            <person name="Li W."/>
            <person name="Sanchez-Alonso P."/>
            <person name="Schreier P.H."/>
            <person name="Hauser-Hahn I."/>
            <person name="Vaupel M."/>
            <person name="Koopmann E."/>
            <person name="Friedrich G."/>
            <person name="Voss H."/>
            <person name="Schluter T."/>
            <person name="Margolis J."/>
            <person name="Platt D."/>
            <person name="Swimmer C."/>
            <person name="Gnirke A."/>
            <person name="Chen F."/>
            <person name="Vysotskaia V."/>
            <person name="Mannhaupt G."/>
            <person name="Guldener U."/>
            <person name="Munsterkotter M."/>
            <person name="Haase D."/>
            <person name="Oesterheld M."/>
            <person name="Mewes H.W."/>
            <person name="Mauceli E.W."/>
            <person name="DeCaprio D."/>
            <person name="Wade C.M."/>
            <person name="Butler J."/>
            <person name="Young S."/>
            <person name="Jaffe D.B."/>
            <person name="Calvo S."/>
            <person name="Nusbaum C."/>
            <person name="Galagan J."/>
            <person name="Birren B.W."/>
        </authorList>
    </citation>
    <scope>NUCLEOTIDE SEQUENCE [LARGE SCALE GENOMIC DNA]</scope>
    <source>
        <strain evidence="2">DSM 14603 / FGSC 9021 / UM521</strain>
    </source>
</reference>
<dbReference type="RefSeq" id="XP_011389482.1">
    <property type="nucleotide sequence ID" value="XM_011391180.1"/>
</dbReference>